<evidence type="ECO:0000313" key="3">
    <source>
        <dbReference type="Proteomes" id="UP000240357"/>
    </source>
</evidence>
<feature type="transmembrane region" description="Helical" evidence="1">
    <location>
        <begin position="23"/>
        <end position="43"/>
    </location>
</feature>
<keyword evidence="3" id="KW-1185">Reference proteome</keyword>
<gene>
    <name evidence="2" type="ORF">AHMF7605_10635</name>
</gene>
<accession>A0A2T2YEJ7</accession>
<comment type="caution">
    <text evidence="2">The sequence shown here is derived from an EMBL/GenBank/DDBJ whole genome shotgun (WGS) entry which is preliminary data.</text>
</comment>
<keyword evidence="1" id="KW-1133">Transmembrane helix</keyword>
<proteinExistence type="predicted"/>
<dbReference type="AlphaFoldDB" id="A0A2T2YEJ7"/>
<dbReference type="RefSeq" id="WP_106929089.1">
    <property type="nucleotide sequence ID" value="NZ_PYFT01000001.1"/>
</dbReference>
<keyword evidence="1" id="KW-0472">Membrane</keyword>
<organism evidence="2 3">
    <name type="scientific">Adhaeribacter arboris</name>
    <dbReference type="NCBI Taxonomy" id="2072846"/>
    <lineage>
        <taxon>Bacteria</taxon>
        <taxon>Pseudomonadati</taxon>
        <taxon>Bacteroidota</taxon>
        <taxon>Cytophagia</taxon>
        <taxon>Cytophagales</taxon>
        <taxon>Hymenobacteraceae</taxon>
        <taxon>Adhaeribacter</taxon>
    </lineage>
</organism>
<keyword evidence="1" id="KW-0812">Transmembrane</keyword>
<dbReference type="Proteomes" id="UP000240357">
    <property type="component" value="Unassembled WGS sequence"/>
</dbReference>
<reference evidence="2 3" key="1">
    <citation type="submission" date="2018-03" db="EMBL/GenBank/DDBJ databases">
        <title>Adhaeribacter sp. HMF7605 Genome sequencing and assembly.</title>
        <authorList>
            <person name="Kang H."/>
            <person name="Kang J."/>
            <person name="Cha I."/>
            <person name="Kim H."/>
            <person name="Joh K."/>
        </authorList>
    </citation>
    <scope>NUCLEOTIDE SEQUENCE [LARGE SCALE GENOMIC DNA]</scope>
    <source>
        <strain evidence="2 3">HMF7605</strain>
    </source>
</reference>
<name>A0A2T2YEJ7_9BACT</name>
<evidence type="ECO:0000256" key="1">
    <source>
        <dbReference type="SAM" id="Phobius"/>
    </source>
</evidence>
<sequence length="331" mass="37685">MPLTGAKNIVLWFLKPFHGREQYWRVVLLCFMAASTFWLLNALNKNYTNIRITYPVRFVYDQREYIPLQPLPEEIVLNVSGKGWKLLRKYLMLDVQPADIPMEGLIRQRSVSANLFRSNVANSLDGLQLNFIVTDSLRFKFDKQIKRKIPLAIDTLHLPINANYAIEKPITITPSEVEFEGPASVLDSLPNPFILSVPKKPITGPFKSYVPIDFPYKGLVKSDIVEAEIAFNVKQLAWQNLVMTPNLQNKPTDSVTMQPAAVSIRYGFLPEQAAQIDLTKFSLIANYAELNPKDSTVNVEITEKPVYVKRVTLQPNKIKIIPVVKLTRSTK</sequence>
<dbReference type="EMBL" id="PYFT01000001">
    <property type="protein sequence ID" value="PSR53941.1"/>
    <property type="molecule type" value="Genomic_DNA"/>
</dbReference>
<dbReference type="OrthoDB" id="1115707at2"/>
<evidence type="ECO:0008006" key="4">
    <source>
        <dbReference type="Google" id="ProtNLM"/>
    </source>
</evidence>
<protein>
    <recommendedName>
        <fullName evidence="4">YbbR-like domain-containing protein</fullName>
    </recommendedName>
</protein>
<evidence type="ECO:0000313" key="2">
    <source>
        <dbReference type="EMBL" id="PSR53941.1"/>
    </source>
</evidence>